<dbReference type="Gene3D" id="1.10.150.20">
    <property type="entry name" value="5' to 3' exonuclease, C-terminal subdomain"/>
    <property type="match status" value="1"/>
</dbReference>
<evidence type="ECO:0008006" key="5">
    <source>
        <dbReference type="Google" id="ProtNLM"/>
    </source>
</evidence>
<proteinExistence type="predicted"/>
<dbReference type="OrthoDB" id="9807941at2"/>
<reference evidence="3 4" key="1">
    <citation type="submission" date="2019-07" db="EMBL/GenBank/DDBJ databases">
        <title>Full genome sequence of Devosia sp. Gsoil 520.</title>
        <authorList>
            <person name="Im W.-T."/>
        </authorList>
    </citation>
    <scope>NUCLEOTIDE SEQUENCE [LARGE SCALE GENOMIC DNA]</scope>
    <source>
        <strain evidence="3 4">Gsoil 520</strain>
    </source>
</reference>
<feature type="region of interest" description="Disordered" evidence="1">
    <location>
        <begin position="83"/>
        <end position="123"/>
    </location>
</feature>
<organism evidence="3 4">
    <name type="scientific">Devosia ginsengisoli</name>
    <dbReference type="NCBI Taxonomy" id="400770"/>
    <lineage>
        <taxon>Bacteria</taxon>
        <taxon>Pseudomonadati</taxon>
        <taxon>Pseudomonadota</taxon>
        <taxon>Alphaproteobacteria</taxon>
        <taxon>Hyphomicrobiales</taxon>
        <taxon>Devosiaceae</taxon>
        <taxon>Devosia</taxon>
    </lineage>
</organism>
<gene>
    <name evidence="3" type="ORF">FPZ08_03690</name>
</gene>
<evidence type="ECO:0000256" key="1">
    <source>
        <dbReference type="SAM" id="MobiDB-lite"/>
    </source>
</evidence>
<keyword evidence="4" id="KW-1185">Reference proteome</keyword>
<keyword evidence="2" id="KW-1133">Transmembrane helix</keyword>
<name>A0A5B8LP32_9HYPH</name>
<keyword evidence="2" id="KW-0472">Membrane</keyword>
<evidence type="ECO:0000313" key="4">
    <source>
        <dbReference type="Proteomes" id="UP000315364"/>
    </source>
</evidence>
<feature type="transmembrane region" description="Helical" evidence="2">
    <location>
        <begin position="6"/>
        <end position="28"/>
    </location>
</feature>
<sequence length="186" mass="19959">MTNLAHIAETALLLLAAYMLGCIIGYAARRILHAGRGTRQVTAVAPVVAEPYRPRSTAARLAASVEDVPDDVKPVVAARPVAAPEKPVVEKPASRPRRKTKSSDSRPATLSEPRNGGADNLKQIKGIGPKIEASLQAMGIFHIDQIAGWSKAEAEWVEGQLAFKGRIRRERWVEQAAELGKVSVGA</sequence>
<dbReference type="EMBL" id="CP042304">
    <property type="protein sequence ID" value="QDZ09923.1"/>
    <property type="molecule type" value="Genomic_DNA"/>
</dbReference>
<accession>A0A5B8LP32</accession>
<dbReference type="KEGG" id="dea:FPZ08_03690"/>
<protein>
    <recommendedName>
        <fullName evidence="5">NADH-quinone oxidoreductase subunit E</fullName>
    </recommendedName>
</protein>
<dbReference type="RefSeq" id="WP_146288731.1">
    <property type="nucleotide sequence ID" value="NZ_CP042304.1"/>
</dbReference>
<dbReference type="AlphaFoldDB" id="A0A5B8LP32"/>
<keyword evidence="2" id="KW-0812">Transmembrane</keyword>
<evidence type="ECO:0000313" key="3">
    <source>
        <dbReference type="EMBL" id="QDZ09923.1"/>
    </source>
</evidence>
<evidence type="ECO:0000256" key="2">
    <source>
        <dbReference type="SAM" id="Phobius"/>
    </source>
</evidence>
<dbReference type="Proteomes" id="UP000315364">
    <property type="component" value="Chromosome"/>
</dbReference>